<dbReference type="SUPFAM" id="SSF52540">
    <property type="entry name" value="P-loop containing nucleoside triphosphate hydrolases"/>
    <property type="match status" value="1"/>
</dbReference>
<dbReference type="SUPFAM" id="SSF90002">
    <property type="entry name" value="Hypothetical protein YjiA, C-terminal domain"/>
    <property type="match status" value="1"/>
</dbReference>
<keyword evidence="8" id="KW-1185">Reference proteome</keyword>
<evidence type="ECO:0000256" key="5">
    <source>
        <dbReference type="ARBA" id="ARBA00049117"/>
    </source>
</evidence>
<evidence type="ECO:0000256" key="2">
    <source>
        <dbReference type="ARBA" id="ARBA00022801"/>
    </source>
</evidence>
<dbReference type="InterPro" id="IPR027417">
    <property type="entry name" value="P-loop_NTPase"/>
</dbReference>
<evidence type="ECO:0000256" key="3">
    <source>
        <dbReference type="ARBA" id="ARBA00023186"/>
    </source>
</evidence>
<sequence length="307" mass="35244">MEMNILNQERKMNILIISGFLGSGKTTLLAQIIKKNQNKKIAILMNELGGFNIDSKILGEETPYNELLNGCICCDLKSDVAIQINDLYHRHHPELIIIEATGVAHPVEIYDACTEPTVTKIAQVLNITTILDCSRFLDRNKFSYTVKHLMEEQVKYAHVVILNKMDLVTEDEQQQIIQQVTDLNPKAKQIQTTYCALDTAQLEYYGAHIDAHNHMHHGIQSIVYEFSGAIDARQFVEWLRTLPDEILRIKGFIKFRENPTQVVLFQYAYGIPQYEEEMMNLPLKLVIIGEQLNKEKLLNQLDLLQFG</sequence>
<name>A0A327ZUL1_9STAP</name>
<evidence type="ECO:0000313" key="8">
    <source>
        <dbReference type="Proteomes" id="UP000249808"/>
    </source>
</evidence>
<dbReference type="CDD" id="cd03112">
    <property type="entry name" value="CobW-like"/>
    <property type="match status" value="1"/>
</dbReference>
<gene>
    <name evidence="7" type="ORF">BHU61_01100</name>
</gene>
<organism evidence="7 8">
    <name type="scientific">Macrococcus epidermidis</name>
    <dbReference type="NCBI Taxonomy" id="1902580"/>
    <lineage>
        <taxon>Bacteria</taxon>
        <taxon>Bacillati</taxon>
        <taxon>Bacillota</taxon>
        <taxon>Bacilli</taxon>
        <taxon>Bacillales</taxon>
        <taxon>Staphylococcaceae</taxon>
        <taxon>Macrococcus</taxon>
    </lineage>
</organism>
<dbReference type="Pfam" id="PF07683">
    <property type="entry name" value="CobW_C"/>
    <property type="match status" value="1"/>
</dbReference>
<evidence type="ECO:0000256" key="1">
    <source>
        <dbReference type="ARBA" id="ARBA00022741"/>
    </source>
</evidence>
<dbReference type="InterPro" id="IPR051316">
    <property type="entry name" value="Zinc-reg_GTPase_activator"/>
</dbReference>
<dbReference type="PANTHER" id="PTHR13748:SF62">
    <property type="entry name" value="COBW DOMAIN-CONTAINING PROTEIN"/>
    <property type="match status" value="1"/>
</dbReference>
<comment type="caution">
    <text evidence="7">The sequence shown here is derived from an EMBL/GenBank/DDBJ whole genome shotgun (WGS) entry which is preliminary data.</text>
</comment>
<protein>
    <submittedName>
        <fullName evidence="7">GTP-binding protein</fullName>
    </submittedName>
</protein>
<dbReference type="PANTHER" id="PTHR13748">
    <property type="entry name" value="COBW-RELATED"/>
    <property type="match status" value="1"/>
</dbReference>
<dbReference type="Gene3D" id="3.40.50.300">
    <property type="entry name" value="P-loop containing nucleotide triphosphate hydrolases"/>
    <property type="match status" value="1"/>
</dbReference>
<dbReference type="InterPro" id="IPR011629">
    <property type="entry name" value="CobW-like_C"/>
</dbReference>
<keyword evidence="1" id="KW-0547">Nucleotide-binding</keyword>
<keyword evidence="3" id="KW-0143">Chaperone</keyword>
<dbReference type="InterPro" id="IPR036627">
    <property type="entry name" value="CobW-likC_sf"/>
</dbReference>
<dbReference type="GO" id="GO:0005737">
    <property type="term" value="C:cytoplasm"/>
    <property type="evidence" value="ECO:0007669"/>
    <property type="project" value="TreeGrafter"/>
</dbReference>
<dbReference type="Gene3D" id="3.30.1220.10">
    <property type="entry name" value="CobW-like, C-terminal domain"/>
    <property type="match status" value="1"/>
</dbReference>
<dbReference type="Pfam" id="PF02492">
    <property type="entry name" value="cobW"/>
    <property type="match status" value="1"/>
</dbReference>
<dbReference type="GO" id="GO:0000166">
    <property type="term" value="F:nucleotide binding"/>
    <property type="evidence" value="ECO:0007669"/>
    <property type="project" value="UniProtKB-KW"/>
</dbReference>
<dbReference type="EMBL" id="PZJH01000001">
    <property type="protein sequence ID" value="RAK46073.1"/>
    <property type="molecule type" value="Genomic_DNA"/>
</dbReference>
<dbReference type="Proteomes" id="UP000249808">
    <property type="component" value="Unassembled WGS sequence"/>
</dbReference>
<evidence type="ECO:0000256" key="4">
    <source>
        <dbReference type="ARBA" id="ARBA00034320"/>
    </source>
</evidence>
<accession>A0A327ZUL1</accession>
<keyword evidence="2" id="KW-0378">Hydrolase</keyword>
<comment type="catalytic activity">
    <reaction evidence="5">
        <text>GTP + H2O = GDP + phosphate + H(+)</text>
        <dbReference type="Rhea" id="RHEA:19669"/>
        <dbReference type="ChEBI" id="CHEBI:15377"/>
        <dbReference type="ChEBI" id="CHEBI:15378"/>
        <dbReference type="ChEBI" id="CHEBI:37565"/>
        <dbReference type="ChEBI" id="CHEBI:43474"/>
        <dbReference type="ChEBI" id="CHEBI:58189"/>
    </reaction>
    <physiologicalReaction direction="left-to-right" evidence="5">
        <dbReference type="Rhea" id="RHEA:19670"/>
    </physiologicalReaction>
</comment>
<dbReference type="GO" id="GO:0016787">
    <property type="term" value="F:hydrolase activity"/>
    <property type="evidence" value="ECO:0007669"/>
    <property type="project" value="UniProtKB-KW"/>
</dbReference>
<reference evidence="7 8" key="1">
    <citation type="journal article" date="2018" name="Front. Microbiol.">
        <title>Description and Comparative Genomics of Macrococcus caseolyticus subsp. hominis subsp. nov., Macrococcus goetzii sp. nov., Macrococcus epidermidis sp. nov., and Macrococcus bohemicus sp. nov., Novel Macrococci From Human Clinical Material With Virulence Potential and Suspected Uptake of Foreign DNA by Natural Transformation.</title>
        <authorList>
            <person name="Maslanova I."/>
            <person name="Wertheimer Z."/>
            <person name="Sedlacek I."/>
            <person name="Svec P."/>
            <person name="Indrakova A."/>
            <person name="Kovarovic V."/>
            <person name="Schumann P."/>
            <person name="Sproer C."/>
            <person name="Kralova S."/>
            <person name="Sedo O."/>
            <person name="Kristofova L."/>
            <person name="Vrbovska V."/>
            <person name="Fuzik T."/>
            <person name="Petras P."/>
            <person name="Zdrahal Z."/>
            <person name="Ruzickova V."/>
            <person name="Doskar J."/>
            <person name="Pantucek R."/>
        </authorList>
    </citation>
    <scope>NUCLEOTIDE SEQUENCE [LARGE SCALE GENOMIC DNA]</scope>
    <source>
        <strain evidence="7 8">01/688</strain>
    </source>
</reference>
<evidence type="ECO:0000313" key="7">
    <source>
        <dbReference type="EMBL" id="RAK46073.1"/>
    </source>
</evidence>
<proteinExistence type="inferred from homology"/>
<evidence type="ECO:0000259" key="6">
    <source>
        <dbReference type="SMART" id="SM00833"/>
    </source>
</evidence>
<dbReference type="AlphaFoldDB" id="A0A327ZUL1"/>
<comment type="similarity">
    <text evidence="4">Belongs to the SIMIBI class G3E GTPase family. ZNG1 subfamily.</text>
</comment>
<feature type="domain" description="CobW C-terminal" evidence="6">
    <location>
        <begin position="219"/>
        <end position="305"/>
    </location>
</feature>
<dbReference type="InterPro" id="IPR003495">
    <property type="entry name" value="CobW/HypB/UreG_nucleotide-bd"/>
</dbReference>
<dbReference type="SMART" id="SM00833">
    <property type="entry name" value="CobW_C"/>
    <property type="match status" value="1"/>
</dbReference>